<dbReference type="PANTHER" id="PTHR43791">
    <property type="entry name" value="PERMEASE-RELATED"/>
    <property type="match status" value="1"/>
</dbReference>
<accession>A0A1E3Q956</accession>
<feature type="transmembrane region" description="Helical" evidence="7">
    <location>
        <begin position="326"/>
        <end position="348"/>
    </location>
</feature>
<keyword evidence="2" id="KW-0813">Transport</keyword>
<evidence type="ECO:0000256" key="5">
    <source>
        <dbReference type="ARBA" id="ARBA00023136"/>
    </source>
</evidence>
<keyword evidence="9" id="KW-1185">Reference proteome</keyword>
<dbReference type="Proteomes" id="UP000094385">
    <property type="component" value="Unassembled WGS sequence"/>
</dbReference>
<evidence type="ECO:0000256" key="1">
    <source>
        <dbReference type="ARBA" id="ARBA00004141"/>
    </source>
</evidence>
<feature type="transmembrane region" description="Helical" evidence="7">
    <location>
        <begin position="189"/>
        <end position="212"/>
    </location>
</feature>
<feature type="compositionally biased region" description="Polar residues" evidence="6">
    <location>
        <begin position="1"/>
        <end position="19"/>
    </location>
</feature>
<evidence type="ECO:0000256" key="7">
    <source>
        <dbReference type="SAM" id="Phobius"/>
    </source>
</evidence>
<feature type="transmembrane region" description="Helical" evidence="7">
    <location>
        <begin position="427"/>
        <end position="452"/>
    </location>
</feature>
<name>A0A1E3Q956_LIPST</name>
<sequence length="555" mass="63156">MSVNRAPSTFSATSRSPTLENGYARDTVASSTSGSIDEKASQNLSLNLENSEELPVYNAKEDPENDPDVILEHLLKQGESAWTVEEEKTVRRKTDWRVMIWACLMFFSLELDRANISNVLTTNFLENLHMTTQTYNLGQTLFLICFLVMEIPSQMIIRYFGPEVWIPVMMSSWGIVALCQAFIKDRSSYLATRALLGICEGGFIPGLVLYLSSFYKSHELAIRFSWIWGASSFTDIVSSLLAAGILQMKNVNGWYDWQWLFLLEGILTAVIGLATTVILPSVRKKHISRVYTPREVAILRAKVILDDDSKVRALERGRHLHIDIKTILLSLFDRYLFPIYFLGFFGYIPSLQGKQYLTIILKSMKFTTLQSNLLTIPASALCIICMLIVSKCSDKFKVRWIFPVVASLWLIPNLIALIALPDNANRWARFVPLTLIVGYPYFHPIMIAWISQNSNDHERRAMSAAWYNIFVQCGKIAGSNIYQARDKPFYRVGNSALIGIAAANALTAIATKIWYTYSNSKRARMLENMTPEDYEDYKLNTKDLGNKRTDFKLYT</sequence>
<evidence type="ECO:0000256" key="3">
    <source>
        <dbReference type="ARBA" id="ARBA00022692"/>
    </source>
</evidence>
<evidence type="ECO:0008006" key="10">
    <source>
        <dbReference type="Google" id="ProtNLM"/>
    </source>
</evidence>
<dbReference type="OrthoDB" id="2985014at2759"/>
<dbReference type="SUPFAM" id="SSF103473">
    <property type="entry name" value="MFS general substrate transporter"/>
    <property type="match status" value="1"/>
</dbReference>
<feature type="transmembrane region" description="Helical" evidence="7">
    <location>
        <begin position="224"/>
        <end position="245"/>
    </location>
</feature>
<keyword evidence="5 7" id="KW-0472">Membrane</keyword>
<proteinExistence type="predicted"/>
<evidence type="ECO:0000256" key="2">
    <source>
        <dbReference type="ARBA" id="ARBA00022448"/>
    </source>
</evidence>
<gene>
    <name evidence="8" type="ORF">LIPSTDRAFT_2238</name>
</gene>
<comment type="subcellular location">
    <subcellularLocation>
        <location evidence="1">Membrane</location>
        <topology evidence="1">Multi-pass membrane protein</topology>
    </subcellularLocation>
</comment>
<protein>
    <recommendedName>
        <fullName evidence="10">Major facilitator superfamily (MFS) profile domain-containing protein</fullName>
    </recommendedName>
</protein>
<evidence type="ECO:0000256" key="4">
    <source>
        <dbReference type="ARBA" id="ARBA00022989"/>
    </source>
</evidence>
<evidence type="ECO:0000313" key="9">
    <source>
        <dbReference type="Proteomes" id="UP000094385"/>
    </source>
</evidence>
<dbReference type="GO" id="GO:0022857">
    <property type="term" value="F:transmembrane transporter activity"/>
    <property type="evidence" value="ECO:0007669"/>
    <property type="project" value="InterPro"/>
</dbReference>
<feature type="transmembrane region" description="Helical" evidence="7">
    <location>
        <begin position="368"/>
        <end position="389"/>
    </location>
</feature>
<evidence type="ECO:0000313" key="8">
    <source>
        <dbReference type="EMBL" id="ODQ74239.1"/>
    </source>
</evidence>
<dbReference type="FunFam" id="1.20.1250.20:FF:000106">
    <property type="entry name" value="MFS transporter, putative"/>
    <property type="match status" value="1"/>
</dbReference>
<dbReference type="Gene3D" id="1.20.1250.20">
    <property type="entry name" value="MFS general substrate transporter like domains"/>
    <property type="match status" value="2"/>
</dbReference>
<dbReference type="Pfam" id="PF07690">
    <property type="entry name" value="MFS_1"/>
    <property type="match status" value="1"/>
</dbReference>
<dbReference type="InterPro" id="IPR036259">
    <property type="entry name" value="MFS_trans_sf"/>
</dbReference>
<dbReference type="STRING" id="675824.A0A1E3Q956"/>
<dbReference type="AlphaFoldDB" id="A0A1E3Q956"/>
<feature type="transmembrane region" description="Helical" evidence="7">
    <location>
        <begin position="136"/>
        <end position="157"/>
    </location>
</feature>
<keyword evidence="4 7" id="KW-1133">Transmembrane helix</keyword>
<feature type="transmembrane region" description="Helical" evidence="7">
    <location>
        <begin position="496"/>
        <end position="515"/>
    </location>
</feature>
<feature type="transmembrane region" description="Helical" evidence="7">
    <location>
        <begin position="464"/>
        <end position="484"/>
    </location>
</feature>
<dbReference type="PANTHER" id="PTHR43791:SF65">
    <property type="entry name" value="MAJOR FACILITATOR SUPERFAMILY (MFS) PROFILE DOMAIN-CONTAINING PROTEIN-RELATED"/>
    <property type="match status" value="1"/>
</dbReference>
<evidence type="ECO:0000256" key="6">
    <source>
        <dbReference type="SAM" id="MobiDB-lite"/>
    </source>
</evidence>
<feature type="transmembrane region" description="Helical" evidence="7">
    <location>
        <begin position="257"/>
        <end position="279"/>
    </location>
</feature>
<keyword evidence="3 7" id="KW-0812">Transmembrane</keyword>
<organism evidence="8 9">
    <name type="scientific">Lipomyces starkeyi NRRL Y-11557</name>
    <dbReference type="NCBI Taxonomy" id="675824"/>
    <lineage>
        <taxon>Eukaryota</taxon>
        <taxon>Fungi</taxon>
        <taxon>Dikarya</taxon>
        <taxon>Ascomycota</taxon>
        <taxon>Saccharomycotina</taxon>
        <taxon>Lipomycetes</taxon>
        <taxon>Lipomycetales</taxon>
        <taxon>Lipomycetaceae</taxon>
        <taxon>Lipomyces</taxon>
    </lineage>
</organism>
<dbReference type="InterPro" id="IPR011701">
    <property type="entry name" value="MFS"/>
</dbReference>
<dbReference type="EMBL" id="KV454292">
    <property type="protein sequence ID" value="ODQ74239.1"/>
    <property type="molecule type" value="Genomic_DNA"/>
</dbReference>
<feature type="region of interest" description="Disordered" evidence="6">
    <location>
        <begin position="1"/>
        <end position="44"/>
    </location>
</feature>
<feature type="transmembrane region" description="Helical" evidence="7">
    <location>
        <begin position="401"/>
        <end position="421"/>
    </location>
</feature>
<dbReference type="GO" id="GO:0016020">
    <property type="term" value="C:membrane"/>
    <property type="evidence" value="ECO:0007669"/>
    <property type="project" value="UniProtKB-SubCell"/>
</dbReference>
<reference evidence="8 9" key="1">
    <citation type="journal article" date="2016" name="Proc. Natl. Acad. Sci. U.S.A.">
        <title>Comparative genomics of biotechnologically important yeasts.</title>
        <authorList>
            <person name="Riley R."/>
            <person name="Haridas S."/>
            <person name="Wolfe K.H."/>
            <person name="Lopes M.R."/>
            <person name="Hittinger C.T."/>
            <person name="Goeker M."/>
            <person name="Salamov A.A."/>
            <person name="Wisecaver J.H."/>
            <person name="Long T.M."/>
            <person name="Calvey C.H."/>
            <person name="Aerts A.L."/>
            <person name="Barry K.W."/>
            <person name="Choi C."/>
            <person name="Clum A."/>
            <person name="Coughlan A.Y."/>
            <person name="Deshpande S."/>
            <person name="Douglass A.P."/>
            <person name="Hanson S.J."/>
            <person name="Klenk H.-P."/>
            <person name="LaButti K.M."/>
            <person name="Lapidus A."/>
            <person name="Lindquist E.A."/>
            <person name="Lipzen A.M."/>
            <person name="Meier-Kolthoff J.P."/>
            <person name="Ohm R.A."/>
            <person name="Otillar R.P."/>
            <person name="Pangilinan J.L."/>
            <person name="Peng Y."/>
            <person name="Rokas A."/>
            <person name="Rosa C.A."/>
            <person name="Scheuner C."/>
            <person name="Sibirny A.A."/>
            <person name="Slot J.C."/>
            <person name="Stielow J.B."/>
            <person name="Sun H."/>
            <person name="Kurtzman C.P."/>
            <person name="Blackwell M."/>
            <person name="Grigoriev I.V."/>
            <person name="Jeffries T.W."/>
        </authorList>
    </citation>
    <scope>NUCLEOTIDE SEQUENCE [LARGE SCALE GENOMIC DNA]</scope>
    <source>
        <strain evidence="8 9">NRRL Y-11557</strain>
    </source>
</reference>